<keyword evidence="15 17" id="KW-0472">Membrane</keyword>
<comment type="catalytic activity">
    <reaction evidence="16 17">
        <text>a ubiquinone + NADH + 5 H(+)(in) = a ubiquinol + NAD(+) + 4 H(+)(out)</text>
        <dbReference type="Rhea" id="RHEA:29091"/>
        <dbReference type="Rhea" id="RHEA-COMP:9565"/>
        <dbReference type="Rhea" id="RHEA-COMP:9566"/>
        <dbReference type="ChEBI" id="CHEBI:15378"/>
        <dbReference type="ChEBI" id="CHEBI:16389"/>
        <dbReference type="ChEBI" id="CHEBI:17976"/>
        <dbReference type="ChEBI" id="CHEBI:57540"/>
        <dbReference type="ChEBI" id="CHEBI:57945"/>
        <dbReference type="EC" id="7.1.1.2"/>
    </reaction>
</comment>
<dbReference type="AlphaFoldDB" id="A0A6B9MNU9"/>
<evidence type="ECO:0000256" key="17">
    <source>
        <dbReference type="RuleBase" id="RU003297"/>
    </source>
</evidence>
<comment type="function">
    <text evidence="17">Core subunit of the mitochondrial membrane respiratory chain NADH dehydrogenase (Complex I) which catalyzes electron transfer from NADH through the respiratory chain, using ubiquinone as an electron acceptor. Essential for the catalytic activity and assembly of complex I.</text>
</comment>
<dbReference type="Pfam" id="PF00361">
    <property type="entry name" value="Proton_antipo_M"/>
    <property type="match status" value="1"/>
</dbReference>
<dbReference type="GO" id="GO:0003954">
    <property type="term" value="F:NADH dehydrogenase activity"/>
    <property type="evidence" value="ECO:0007669"/>
    <property type="project" value="TreeGrafter"/>
</dbReference>
<evidence type="ECO:0000256" key="1">
    <source>
        <dbReference type="ARBA" id="ARBA00003257"/>
    </source>
</evidence>
<keyword evidence="10 17" id="KW-0249">Electron transport</keyword>
<feature type="transmembrane region" description="Helical" evidence="17">
    <location>
        <begin position="107"/>
        <end position="125"/>
    </location>
</feature>
<evidence type="ECO:0000256" key="12">
    <source>
        <dbReference type="ARBA" id="ARBA00023027"/>
    </source>
</evidence>
<keyword evidence="7 17" id="KW-0679">Respiratory chain</keyword>
<evidence type="ECO:0000256" key="8">
    <source>
        <dbReference type="ARBA" id="ARBA00022692"/>
    </source>
</evidence>
<feature type="transmembrane region" description="Helical" evidence="17">
    <location>
        <begin position="418"/>
        <end position="436"/>
    </location>
</feature>
<feature type="transmembrane region" description="Helical" evidence="17">
    <location>
        <begin position="296"/>
        <end position="320"/>
    </location>
</feature>
<evidence type="ECO:0000256" key="11">
    <source>
        <dbReference type="ARBA" id="ARBA00022989"/>
    </source>
</evidence>
<dbReference type="EMBL" id="MN737481">
    <property type="protein sequence ID" value="QHD26492.1"/>
    <property type="molecule type" value="Genomic_DNA"/>
</dbReference>
<evidence type="ECO:0000256" key="15">
    <source>
        <dbReference type="ARBA" id="ARBA00023136"/>
    </source>
</evidence>
<dbReference type="InterPro" id="IPR003918">
    <property type="entry name" value="NADH_UbQ_OxRdtase"/>
</dbReference>
<feature type="transmembrane region" description="Helical" evidence="17">
    <location>
        <begin position="341"/>
        <end position="362"/>
    </location>
</feature>
<sequence length="437" mass="52136">MNRKMNEIMLMTSMLFMTLFFNNTVISNNMSIMVIFYLLKFNWLNWSNIYWNFGINFYSNGLIIMMIWIFMIILMNGNMTDYKNYCMFMNVFLMLSMYIVFLSMNLILFYFMFESSLLIIFYMVMKWGYGEFRFNSSFYLMFYTLVFSLPMLYLIFSMLVIFNTMNFYIMEMIVTKMNKFKFIYFIMSFMVKIPMYMVHGWLLKAHVEASFFSSMVLASVMLKLGSYGVIRMLYIMKDMFNECYCYFISISVFGMLMMSFMCMSQIDFKIIIAISSIVHMSIMTMGMLLMNKTGIYGSYYMMISHGFISSGLFYLTNLIYLKTNSRMMYVNKGMVNSIPSLMMFLSLMCFCNVGSPFSLNLISEIIIMLSLINWMKYIMIVIMIYCMLSFIYSIYLFSFIYNGKLFMAFKMSEPKMMNYLSLMLHLIPVNTMFLNLM</sequence>
<evidence type="ECO:0000256" key="2">
    <source>
        <dbReference type="ARBA" id="ARBA00004225"/>
    </source>
</evidence>
<dbReference type="PRINTS" id="PR01437">
    <property type="entry name" value="NUOXDRDTASE4"/>
</dbReference>
<evidence type="ECO:0000256" key="14">
    <source>
        <dbReference type="ARBA" id="ARBA00023128"/>
    </source>
</evidence>
<proteinExistence type="inferred from homology"/>
<evidence type="ECO:0000256" key="7">
    <source>
        <dbReference type="ARBA" id="ARBA00022660"/>
    </source>
</evidence>
<organism evidence="19">
    <name type="scientific">Lepidotrigona terminata</name>
    <dbReference type="NCBI Taxonomy" id="398115"/>
    <lineage>
        <taxon>Eukaryota</taxon>
        <taxon>Metazoa</taxon>
        <taxon>Ecdysozoa</taxon>
        <taxon>Arthropoda</taxon>
        <taxon>Hexapoda</taxon>
        <taxon>Insecta</taxon>
        <taxon>Pterygota</taxon>
        <taxon>Neoptera</taxon>
        <taxon>Endopterygota</taxon>
        <taxon>Hymenoptera</taxon>
        <taxon>Apocrita</taxon>
        <taxon>Aculeata</taxon>
        <taxon>Apoidea</taxon>
        <taxon>Anthophila</taxon>
        <taxon>Apidae</taxon>
        <taxon>Lepidotrigona</taxon>
    </lineage>
</organism>
<evidence type="ECO:0000256" key="16">
    <source>
        <dbReference type="ARBA" id="ARBA00049551"/>
    </source>
</evidence>
<feature type="transmembrane region" description="Helical" evidence="17">
    <location>
        <begin position="215"/>
        <end position="234"/>
    </location>
</feature>
<evidence type="ECO:0000256" key="9">
    <source>
        <dbReference type="ARBA" id="ARBA00022967"/>
    </source>
</evidence>
<feature type="transmembrane region" description="Helical" evidence="17">
    <location>
        <begin position="182"/>
        <end position="203"/>
    </location>
</feature>
<dbReference type="InterPro" id="IPR001750">
    <property type="entry name" value="ND/Mrp_TM"/>
</dbReference>
<feature type="transmembrane region" description="Helical" evidence="17">
    <location>
        <begin position="270"/>
        <end position="290"/>
    </location>
</feature>
<feature type="transmembrane region" description="Helical" evidence="17">
    <location>
        <begin position="246"/>
        <end position="263"/>
    </location>
</feature>
<dbReference type="GO" id="GO:0048039">
    <property type="term" value="F:ubiquinone binding"/>
    <property type="evidence" value="ECO:0007669"/>
    <property type="project" value="TreeGrafter"/>
</dbReference>
<keyword evidence="14 17" id="KW-0496">Mitochondrion</keyword>
<comment type="function">
    <text evidence="1">Core subunit of the mitochondrial membrane respiratory chain NADH dehydrogenase (Complex I) that is believed to belong to the minimal assembly required for catalysis. Complex I functions in the transfer of electrons from NADH to the respiratory chain. The immediate electron acceptor for the enzyme is believed to be ubiquinone.</text>
</comment>
<dbReference type="GO" id="GO:0042773">
    <property type="term" value="P:ATP synthesis coupled electron transport"/>
    <property type="evidence" value="ECO:0007669"/>
    <property type="project" value="InterPro"/>
</dbReference>
<feature type="transmembrane region" description="Helical" evidence="17">
    <location>
        <begin position="57"/>
        <end position="75"/>
    </location>
</feature>
<keyword evidence="8 17" id="KW-0812">Transmembrane</keyword>
<keyword evidence="6 17" id="KW-0813">Transport</keyword>
<geneLocation type="mitochondrion" evidence="19"/>
<comment type="subcellular location">
    <subcellularLocation>
        <location evidence="2 17">Mitochondrion membrane</location>
        <topology evidence="2 17">Multi-pass membrane protein</topology>
    </subcellularLocation>
</comment>
<dbReference type="PANTHER" id="PTHR43507:SF20">
    <property type="entry name" value="NADH-UBIQUINONE OXIDOREDUCTASE CHAIN 4"/>
    <property type="match status" value="1"/>
</dbReference>
<feature type="transmembrane region" description="Helical" evidence="17">
    <location>
        <begin position="137"/>
        <end position="162"/>
    </location>
</feature>
<dbReference type="PANTHER" id="PTHR43507">
    <property type="entry name" value="NADH-UBIQUINONE OXIDOREDUCTASE CHAIN 4"/>
    <property type="match status" value="1"/>
</dbReference>
<feature type="transmembrane region" description="Helical" evidence="17">
    <location>
        <begin position="374"/>
        <end position="397"/>
    </location>
</feature>
<keyword evidence="12 17" id="KW-0520">NAD</keyword>
<evidence type="ECO:0000256" key="4">
    <source>
        <dbReference type="ARBA" id="ARBA00012944"/>
    </source>
</evidence>
<keyword evidence="13 17" id="KW-0830">Ubiquinone</keyword>
<reference evidence="19" key="1">
    <citation type="submission" date="2019-11" db="EMBL/GenBank/DDBJ databases">
        <title>Complete mitochondrial genome of the stingless bee Lepidotrigona terminata.</title>
        <authorList>
            <person name="Wang C.-Y."/>
            <person name="Zhao M."/>
            <person name="Xu H.-L."/>
            <person name="Zhang F.-L."/>
            <person name="Zhong Y.-H."/>
            <person name="Feng Y."/>
            <person name="Wang S.-J."/>
        </authorList>
    </citation>
    <scope>NUCLEOTIDE SEQUENCE</scope>
</reference>
<evidence type="ECO:0000256" key="3">
    <source>
        <dbReference type="ARBA" id="ARBA00009025"/>
    </source>
</evidence>
<evidence type="ECO:0000256" key="10">
    <source>
        <dbReference type="ARBA" id="ARBA00022982"/>
    </source>
</evidence>
<dbReference type="GO" id="GO:0031966">
    <property type="term" value="C:mitochondrial membrane"/>
    <property type="evidence" value="ECO:0007669"/>
    <property type="project" value="UniProtKB-SubCell"/>
</dbReference>
<dbReference type="GO" id="GO:0008137">
    <property type="term" value="F:NADH dehydrogenase (ubiquinone) activity"/>
    <property type="evidence" value="ECO:0007669"/>
    <property type="project" value="UniProtKB-UniRule"/>
</dbReference>
<feature type="domain" description="NADH:quinone oxidoreductase/Mrp antiporter transmembrane" evidence="18">
    <location>
        <begin position="103"/>
        <end position="385"/>
    </location>
</feature>
<feature type="transmembrane region" description="Helical" evidence="17">
    <location>
        <begin position="12"/>
        <end position="37"/>
    </location>
</feature>
<evidence type="ECO:0000259" key="18">
    <source>
        <dbReference type="Pfam" id="PF00361"/>
    </source>
</evidence>
<dbReference type="EC" id="7.1.1.2" evidence="4 17"/>
<evidence type="ECO:0000256" key="5">
    <source>
        <dbReference type="ARBA" id="ARBA00021006"/>
    </source>
</evidence>
<evidence type="ECO:0000313" key="19">
    <source>
        <dbReference type="EMBL" id="QHD26492.1"/>
    </source>
</evidence>
<protein>
    <recommendedName>
        <fullName evidence="5 17">NADH-ubiquinone oxidoreductase chain 4</fullName>
        <ecNumber evidence="4 17">7.1.1.2</ecNumber>
    </recommendedName>
</protein>
<dbReference type="GO" id="GO:0015990">
    <property type="term" value="P:electron transport coupled proton transport"/>
    <property type="evidence" value="ECO:0007669"/>
    <property type="project" value="TreeGrafter"/>
</dbReference>
<accession>A0A6B9MNU9</accession>
<evidence type="ECO:0000256" key="6">
    <source>
        <dbReference type="ARBA" id="ARBA00022448"/>
    </source>
</evidence>
<keyword evidence="11 17" id="KW-1133">Transmembrane helix</keyword>
<evidence type="ECO:0000256" key="13">
    <source>
        <dbReference type="ARBA" id="ARBA00023075"/>
    </source>
</evidence>
<keyword evidence="9" id="KW-1278">Translocase</keyword>
<name>A0A6B9MNU9_9HYME</name>
<gene>
    <name evidence="19" type="primary">ND4</name>
</gene>
<comment type="similarity">
    <text evidence="3 17">Belongs to the complex I subunit 4 family.</text>
</comment>